<dbReference type="InParanoid" id="A0A6I8RF41"/>
<dbReference type="GeneTree" id="ENSGT01070000257235"/>
<dbReference type="SUPFAM" id="SSF57302">
    <property type="entry name" value="Snake toxin-like"/>
    <property type="match status" value="1"/>
</dbReference>
<dbReference type="Ensembl" id="ENSXETT00000109847">
    <property type="protein sequence ID" value="ENSXETP00000106476"/>
    <property type="gene ID" value="ENSXETG00000029952"/>
</dbReference>
<reference evidence="2" key="2">
    <citation type="submission" date="2020-05" db="UniProtKB">
        <authorList>
            <consortium name="Ensembl"/>
        </authorList>
    </citation>
    <scope>IDENTIFICATION</scope>
</reference>
<dbReference type="Bgee" id="ENSXETG00000029952">
    <property type="expression patterns" value="Expressed in neurula embryo and 7 other cell types or tissues"/>
</dbReference>
<evidence type="ECO:0000313" key="2">
    <source>
        <dbReference type="Ensembl" id="ENSXETP00000079491"/>
    </source>
</evidence>
<protein>
    <submittedName>
        <fullName evidence="2">Uncharacterized LOC100493464</fullName>
    </submittedName>
</protein>
<sequence length="160" mass="17784">VCLWANSPFFLYFQLRAVRFTKQGWGGVQRCKLGKQGPVGLRQTGADGQGVRLNGRSGPQLSSLKGTKPTQGLHCYSCNPLSTCKRKHTIACTEEQNACVKTYRKIAGYTGIPDFENEYNPTMDVHVLERSCMAMDECMRYKLKKKLATVSCCSSDLCNA</sequence>
<dbReference type="Ensembl" id="ENSXETT00000075190">
    <property type="protein sequence ID" value="ENSXETP00000079491"/>
    <property type="gene ID" value="ENSXETG00000029952"/>
</dbReference>
<organism evidence="2">
    <name type="scientific">Xenopus tropicalis</name>
    <name type="common">Western clawed frog</name>
    <name type="synonym">Silurana tropicalis</name>
    <dbReference type="NCBI Taxonomy" id="8364"/>
    <lineage>
        <taxon>Eukaryota</taxon>
        <taxon>Metazoa</taxon>
        <taxon>Chordata</taxon>
        <taxon>Craniata</taxon>
        <taxon>Vertebrata</taxon>
        <taxon>Euteleostomi</taxon>
        <taxon>Amphibia</taxon>
        <taxon>Batrachia</taxon>
        <taxon>Anura</taxon>
        <taxon>Pipoidea</taxon>
        <taxon>Pipidae</taxon>
        <taxon>Xenopodinae</taxon>
        <taxon>Xenopus</taxon>
        <taxon>Silurana</taxon>
    </lineage>
</organism>
<reference evidence="2" key="1">
    <citation type="journal article" date="2010" name="Science">
        <title>The genome of the Western clawed frog Xenopus tropicalis.</title>
        <authorList>
            <person name="Hellsten U."/>
            <person name="Harland R.M."/>
            <person name="Gilchrist M.J."/>
            <person name="Hendrix D."/>
            <person name="Jurka J."/>
            <person name="Kapitonov V."/>
            <person name="Ovcharenko I."/>
            <person name="Putnam N.H."/>
            <person name="Shu S."/>
            <person name="Taher L."/>
            <person name="Blitz I.L."/>
            <person name="Blumberg B."/>
            <person name="Dichmann D.S."/>
            <person name="Dubchak I."/>
            <person name="Amaya E."/>
            <person name="Detter J.C."/>
            <person name="Fletcher R."/>
            <person name="Gerhard D.S."/>
            <person name="Goodstein D."/>
            <person name="Graves T."/>
            <person name="Grigoriev I.V."/>
            <person name="Grimwood J."/>
            <person name="Kawashima T."/>
            <person name="Lindquist E."/>
            <person name="Lucas S.M."/>
            <person name="Mead P.E."/>
            <person name="Mitros T."/>
            <person name="Ogino H."/>
            <person name="Ohta Y."/>
            <person name="Poliakov A.V."/>
            <person name="Pollet N."/>
            <person name="Robert J."/>
            <person name="Salamov A."/>
            <person name="Sater A.K."/>
            <person name="Schmutz J."/>
            <person name="Terry A."/>
            <person name="Vize P.D."/>
            <person name="Warren W.C."/>
            <person name="Wells D."/>
            <person name="Wills A."/>
            <person name="Wilson R.K."/>
            <person name="Zimmerman L.B."/>
            <person name="Zorn A.M."/>
            <person name="Grainger R."/>
            <person name="Grammer T."/>
            <person name="Khokha M.K."/>
            <person name="Richardson P.M."/>
            <person name="Rokhsar D.S."/>
        </authorList>
    </citation>
    <scope>NUCLEOTIDE SEQUENCE [LARGE SCALE GENOMIC DNA]</scope>
    <source>
        <strain evidence="2">Nigerian</strain>
    </source>
</reference>
<accession>A0A6I8RF41</accession>
<evidence type="ECO:0000259" key="1">
    <source>
        <dbReference type="Pfam" id="PF00087"/>
    </source>
</evidence>
<dbReference type="AlphaFoldDB" id="A0A6I8RF41"/>
<dbReference type="InterPro" id="IPR045860">
    <property type="entry name" value="Snake_toxin-like_sf"/>
</dbReference>
<dbReference type="CDD" id="cd00117">
    <property type="entry name" value="TFP"/>
    <property type="match status" value="1"/>
</dbReference>
<name>A0A6I8RF41_XENTR</name>
<gene>
    <name evidence="2" type="primary">LOC100493464</name>
</gene>
<dbReference type="Pfam" id="PF00087">
    <property type="entry name" value="Toxin_TOLIP"/>
    <property type="match status" value="1"/>
</dbReference>
<feature type="domain" description="Snake toxin/toxin-like" evidence="1">
    <location>
        <begin position="73"/>
        <end position="159"/>
    </location>
</feature>
<dbReference type="Gene3D" id="2.10.60.10">
    <property type="entry name" value="CD59"/>
    <property type="match status" value="1"/>
</dbReference>
<dbReference type="InterPro" id="IPR035076">
    <property type="entry name" value="Toxin/TOLIP"/>
</dbReference>
<proteinExistence type="predicted"/>